<accession>A0ABD0VIU0</accession>
<dbReference type="EMBL" id="JANQDX010000006">
    <property type="protein sequence ID" value="KAL0922453.1"/>
    <property type="molecule type" value="Genomic_DNA"/>
</dbReference>
<dbReference type="Proteomes" id="UP001552299">
    <property type="component" value="Unassembled WGS sequence"/>
</dbReference>
<dbReference type="AlphaFoldDB" id="A0ABD0VIU0"/>
<dbReference type="PANTHER" id="PTHR31286">
    <property type="entry name" value="GLYCINE-RICH CELL WALL STRUCTURAL PROTEIN 1.8-LIKE"/>
    <property type="match status" value="1"/>
</dbReference>
<evidence type="ECO:0008006" key="3">
    <source>
        <dbReference type="Google" id="ProtNLM"/>
    </source>
</evidence>
<evidence type="ECO:0000313" key="2">
    <source>
        <dbReference type="Proteomes" id="UP001552299"/>
    </source>
</evidence>
<name>A0ABD0VIU0_DENTH</name>
<protein>
    <recommendedName>
        <fullName evidence="3">DUF4283 domain-containing protein</fullName>
    </recommendedName>
</protein>
<reference evidence="1 2" key="1">
    <citation type="journal article" date="2024" name="Plant Biotechnol. J.">
        <title>Dendrobium thyrsiflorum genome and its molecular insights into genes involved in important horticultural traits.</title>
        <authorList>
            <person name="Chen B."/>
            <person name="Wang J.Y."/>
            <person name="Zheng P.J."/>
            <person name="Li K.L."/>
            <person name="Liang Y.M."/>
            <person name="Chen X.F."/>
            <person name="Zhang C."/>
            <person name="Zhao X."/>
            <person name="He X."/>
            <person name="Zhang G.Q."/>
            <person name="Liu Z.J."/>
            <person name="Xu Q."/>
        </authorList>
    </citation>
    <scope>NUCLEOTIDE SEQUENCE [LARGE SCALE GENOMIC DNA]</scope>
    <source>
        <strain evidence="1">GZMU011</strain>
    </source>
</reference>
<dbReference type="InterPro" id="IPR040256">
    <property type="entry name" value="At4g02000-like"/>
</dbReference>
<gene>
    <name evidence="1" type="ORF">M5K25_006441</name>
</gene>
<organism evidence="1 2">
    <name type="scientific">Dendrobium thyrsiflorum</name>
    <name type="common">Pinecone-like raceme dendrobium</name>
    <name type="synonym">Orchid</name>
    <dbReference type="NCBI Taxonomy" id="117978"/>
    <lineage>
        <taxon>Eukaryota</taxon>
        <taxon>Viridiplantae</taxon>
        <taxon>Streptophyta</taxon>
        <taxon>Embryophyta</taxon>
        <taxon>Tracheophyta</taxon>
        <taxon>Spermatophyta</taxon>
        <taxon>Magnoliopsida</taxon>
        <taxon>Liliopsida</taxon>
        <taxon>Asparagales</taxon>
        <taxon>Orchidaceae</taxon>
        <taxon>Epidendroideae</taxon>
        <taxon>Malaxideae</taxon>
        <taxon>Dendrobiinae</taxon>
        <taxon>Dendrobium</taxon>
    </lineage>
</organism>
<keyword evidence="2" id="KW-1185">Reference proteome</keyword>
<evidence type="ECO:0000313" key="1">
    <source>
        <dbReference type="EMBL" id="KAL0922453.1"/>
    </source>
</evidence>
<dbReference type="PANTHER" id="PTHR31286:SF180">
    <property type="entry name" value="OS10G0362600 PROTEIN"/>
    <property type="match status" value="1"/>
</dbReference>
<comment type="caution">
    <text evidence="1">The sequence shown here is derived from an EMBL/GenBank/DDBJ whole genome shotgun (WGS) entry which is preliminary data.</text>
</comment>
<proteinExistence type="predicted"/>
<sequence length="355" mass="38681">MPTIPMPAEKTLVLLPPAVPALPPRGEGFFPPLFLHMASSSYINDFPPLPGKVALPASAPSGLNFISNLTNHDPVASSFEVSYINLTVRVPFSADELNLGVPDWGLSLVGYSVGSRPTYLSLQNAIRKLAWSGGPWFLFGRSFILQKWTPKFKPKREEYSSIPIWIKIIDLPLAVWNPLVISQIASFVGKPITVDALTARKTCLTYARVCVMVNSDSSFSDEIPISMDGDEFSLKVLYNWKPSPCTGCGSLVHPSPCTGCGSLRHVLAAAPLCTPPIPATRILNRNLNCKLIIGEGALAVLVKIILIRNPFLSLPLPMLLISHHPSFPPLLFWPITALNSLHPPIFTLLVPSLPL</sequence>